<keyword evidence="4" id="KW-0479">Metal-binding</keyword>
<keyword evidence="11" id="KW-1185">Reference proteome</keyword>
<evidence type="ECO:0000256" key="1">
    <source>
        <dbReference type="ARBA" id="ARBA00004370"/>
    </source>
</evidence>
<dbReference type="KEGG" id="ngr:NAEGRDRAFT_71172"/>
<dbReference type="Pfam" id="PF03100">
    <property type="entry name" value="CcmE"/>
    <property type="match status" value="1"/>
</dbReference>
<dbReference type="AlphaFoldDB" id="D2VQC0"/>
<name>D2VQC0_NAEGR</name>
<dbReference type="OrthoDB" id="1886868at2759"/>
<evidence type="ECO:0000256" key="4">
    <source>
        <dbReference type="ARBA" id="ARBA00022723"/>
    </source>
</evidence>
<proteinExistence type="predicted"/>
<evidence type="ECO:0000256" key="3">
    <source>
        <dbReference type="ARBA" id="ARBA00022692"/>
    </source>
</evidence>
<feature type="region of interest" description="Disordered" evidence="9">
    <location>
        <begin position="287"/>
        <end position="309"/>
    </location>
</feature>
<dbReference type="GO" id="GO:0046872">
    <property type="term" value="F:metal ion binding"/>
    <property type="evidence" value="ECO:0007669"/>
    <property type="project" value="UniProtKB-KW"/>
</dbReference>
<evidence type="ECO:0000256" key="9">
    <source>
        <dbReference type="SAM" id="MobiDB-lite"/>
    </source>
</evidence>
<gene>
    <name evidence="10" type="ORF">NAEGRDRAFT_71172</name>
</gene>
<dbReference type="GO" id="GO:0005886">
    <property type="term" value="C:plasma membrane"/>
    <property type="evidence" value="ECO:0007669"/>
    <property type="project" value="InterPro"/>
</dbReference>
<evidence type="ECO:0000313" key="11">
    <source>
        <dbReference type="Proteomes" id="UP000006671"/>
    </source>
</evidence>
<dbReference type="InterPro" id="IPR004329">
    <property type="entry name" value="CcmE"/>
</dbReference>
<keyword evidence="3" id="KW-0812">Transmembrane</keyword>
<sequence>MKQFKQSINLLKLLNNNKTTINSSSTAFKSIIINNNNYGFNRVNNYHHHSILQLNNNNNNTEQKNTISTSNNNININNNNNNSTQQQLEEQKFVISEDVESTPSSSLNNNTNTTNNNNTFNKNQQRIRIINSSSNNSNSSSSSSYKFTKTLKYSIIFTIASVVIYIIVETNNDRMNYYVSPSKVMDNRQDFPPDRKIRIGGIVKEGTIQHGENNFLTIFKITDLKYDIEIEYKGVLPDLFEENSTAICEGFMLGHSKLKCTNILAKHDQRNGMPPEIAYEVEKNRREMERRKLNQEQESSKHHHIESEI</sequence>
<keyword evidence="6" id="KW-1133">Transmembrane helix</keyword>
<dbReference type="STRING" id="5762.D2VQC0"/>
<keyword evidence="5" id="KW-0201">Cytochrome c-type biogenesis</keyword>
<dbReference type="GeneID" id="8855710"/>
<keyword evidence="8" id="KW-0472">Membrane</keyword>
<dbReference type="Proteomes" id="UP000006671">
    <property type="component" value="Unassembled WGS sequence"/>
</dbReference>
<reference evidence="10 11" key="1">
    <citation type="journal article" date="2010" name="Cell">
        <title>The genome of Naegleria gruberi illuminates early eukaryotic versatility.</title>
        <authorList>
            <person name="Fritz-Laylin L.K."/>
            <person name="Prochnik S.E."/>
            <person name="Ginger M.L."/>
            <person name="Dacks J.B."/>
            <person name="Carpenter M.L."/>
            <person name="Field M.C."/>
            <person name="Kuo A."/>
            <person name="Paredez A."/>
            <person name="Chapman J."/>
            <person name="Pham J."/>
            <person name="Shu S."/>
            <person name="Neupane R."/>
            <person name="Cipriano M."/>
            <person name="Mancuso J."/>
            <person name="Tu H."/>
            <person name="Salamov A."/>
            <person name="Lindquist E."/>
            <person name="Shapiro H."/>
            <person name="Lucas S."/>
            <person name="Grigoriev I.V."/>
            <person name="Cande W.Z."/>
            <person name="Fulton C."/>
            <person name="Rokhsar D.S."/>
            <person name="Dawson S.C."/>
        </authorList>
    </citation>
    <scope>NUCLEOTIDE SEQUENCE [LARGE SCALE GENOMIC DNA]</scope>
    <source>
        <strain evidence="10 11">NEG-M</strain>
    </source>
</reference>
<dbReference type="VEuPathDB" id="AmoebaDB:NAEGRDRAFT_71172"/>
<dbReference type="Gene3D" id="2.40.50.140">
    <property type="entry name" value="Nucleic acid-binding proteins"/>
    <property type="match status" value="1"/>
</dbReference>
<keyword evidence="2" id="KW-0349">Heme</keyword>
<feature type="region of interest" description="Disordered" evidence="9">
    <location>
        <begin position="100"/>
        <end position="123"/>
    </location>
</feature>
<evidence type="ECO:0000256" key="7">
    <source>
        <dbReference type="ARBA" id="ARBA00023004"/>
    </source>
</evidence>
<dbReference type="EMBL" id="GG738889">
    <property type="protein sequence ID" value="EFC40846.1"/>
    <property type="molecule type" value="Genomic_DNA"/>
</dbReference>
<evidence type="ECO:0000256" key="5">
    <source>
        <dbReference type="ARBA" id="ARBA00022748"/>
    </source>
</evidence>
<dbReference type="InterPro" id="IPR036127">
    <property type="entry name" value="CcmE-like_sf"/>
</dbReference>
<dbReference type="GO" id="GO:0017004">
    <property type="term" value="P:cytochrome complex assembly"/>
    <property type="evidence" value="ECO:0007669"/>
    <property type="project" value="UniProtKB-KW"/>
</dbReference>
<evidence type="ECO:0000256" key="8">
    <source>
        <dbReference type="ARBA" id="ARBA00023136"/>
    </source>
</evidence>
<dbReference type="GO" id="GO:0020037">
    <property type="term" value="F:heme binding"/>
    <property type="evidence" value="ECO:0007669"/>
    <property type="project" value="InterPro"/>
</dbReference>
<evidence type="ECO:0000256" key="6">
    <source>
        <dbReference type="ARBA" id="ARBA00022989"/>
    </source>
</evidence>
<dbReference type="SUPFAM" id="SSF82093">
    <property type="entry name" value="Heme chaperone CcmE"/>
    <property type="match status" value="1"/>
</dbReference>
<evidence type="ECO:0000256" key="2">
    <source>
        <dbReference type="ARBA" id="ARBA00022617"/>
    </source>
</evidence>
<evidence type="ECO:0000313" key="10">
    <source>
        <dbReference type="EMBL" id="EFC40846.1"/>
    </source>
</evidence>
<comment type="subcellular location">
    <subcellularLocation>
        <location evidence="1">Membrane</location>
    </subcellularLocation>
</comment>
<dbReference type="InParanoid" id="D2VQC0"/>
<accession>D2VQC0</accession>
<dbReference type="GO" id="GO:0017003">
    <property type="term" value="P:protein-heme linkage"/>
    <property type="evidence" value="ECO:0007669"/>
    <property type="project" value="InterPro"/>
</dbReference>
<keyword evidence="7" id="KW-0408">Iron</keyword>
<feature type="compositionally biased region" description="Low complexity" evidence="9">
    <location>
        <begin position="108"/>
        <end position="123"/>
    </location>
</feature>
<dbReference type="PANTHER" id="PTHR34128:SF2">
    <property type="entry name" value="CYTOCHROME C-TYPE BIOGENESIS PROTEIN CCME HOMOLOG, MITOCHONDRIAL"/>
    <property type="match status" value="1"/>
</dbReference>
<protein>
    <submittedName>
        <fullName evidence="10">Predicted protein</fullName>
    </submittedName>
</protein>
<dbReference type="RefSeq" id="XP_002673590.1">
    <property type="nucleotide sequence ID" value="XM_002673544.1"/>
</dbReference>
<dbReference type="InterPro" id="IPR012340">
    <property type="entry name" value="NA-bd_OB-fold"/>
</dbReference>
<organism evidence="11">
    <name type="scientific">Naegleria gruberi</name>
    <name type="common">Amoeba</name>
    <dbReference type="NCBI Taxonomy" id="5762"/>
    <lineage>
        <taxon>Eukaryota</taxon>
        <taxon>Discoba</taxon>
        <taxon>Heterolobosea</taxon>
        <taxon>Tetramitia</taxon>
        <taxon>Eutetramitia</taxon>
        <taxon>Vahlkampfiidae</taxon>
        <taxon>Naegleria</taxon>
    </lineage>
</organism>
<dbReference type="PANTHER" id="PTHR34128">
    <property type="entry name" value="CYTOCHROME C-TYPE BIOGENESIS PROTEIN CCME HOMOLOG, MITOCHONDRIAL"/>
    <property type="match status" value="1"/>
</dbReference>
<dbReference type="eggNOG" id="ENOG502QTHD">
    <property type="taxonomic scope" value="Eukaryota"/>
</dbReference>